<proteinExistence type="predicted"/>
<dbReference type="AlphaFoldDB" id="A0A364N8K5"/>
<reference evidence="3" key="1">
    <citation type="submission" date="2018-05" db="EMBL/GenBank/DDBJ databases">
        <title>Draft genome sequence of Stemphylium lycopersici strain CIDEFI 213.</title>
        <authorList>
            <person name="Medina R."/>
            <person name="Franco M.E.E."/>
            <person name="Lucentini C.G."/>
            <person name="Saparrat M.C.N."/>
            <person name="Balatti P.A."/>
        </authorList>
    </citation>
    <scope>NUCLEOTIDE SEQUENCE [LARGE SCALE GENOMIC DNA]</scope>
    <source>
        <strain evidence="3">CIDEFI 213</strain>
    </source>
</reference>
<dbReference type="Proteomes" id="UP000249619">
    <property type="component" value="Unassembled WGS sequence"/>
</dbReference>
<accession>A0A364N8K5</accession>
<comment type="caution">
    <text evidence="2">The sequence shown here is derived from an EMBL/GenBank/DDBJ whole genome shotgun (WGS) entry which is preliminary data.</text>
</comment>
<dbReference type="STRING" id="183478.A0A364N8K5"/>
<feature type="region of interest" description="Disordered" evidence="1">
    <location>
        <begin position="62"/>
        <end position="125"/>
    </location>
</feature>
<dbReference type="EMBL" id="QGDH01000033">
    <property type="protein sequence ID" value="RAR13590.1"/>
    <property type="molecule type" value="Genomic_DNA"/>
</dbReference>
<evidence type="ECO:0000313" key="2">
    <source>
        <dbReference type="EMBL" id="RAR13590.1"/>
    </source>
</evidence>
<gene>
    <name evidence="2" type="ORF">DDE83_003047</name>
</gene>
<feature type="compositionally biased region" description="Low complexity" evidence="1">
    <location>
        <begin position="99"/>
        <end position="114"/>
    </location>
</feature>
<sequence length="349" mass="37315">MRYSSAVVLSTIVVGQAAAANLHNRHASFHARRQAEAKRSADQVDWNKVTYDLNDVDWDSVFASPSPTPTPAAAADPQPKVAEVKQPQSTKEATKEESYPTSTEPAPTPSAKPTDTSDSYGLGDAIDDITDGAEDLIDNIGDFVNGLGHMITNIAAKVGKNPTSESKDDPIWIGSDSKWKAVFTNDKDEDAVLFCWKSDNFSNMCINTYQPEISAGLKSGESIEISFSEGTSSACAPVFPDTVLAEFGGVRNTWWESTFKQKDGTFDVSRNVWMNGNTISSKGSKCKSDMTTCVFKCKDDSLESCESGYDLLNCDASNGGGGGFDVNMGGVGGGCAMGYDSETVQVVFS</sequence>
<name>A0A364N8K5_STELY</name>
<organism evidence="2 3">
    <name type="scientific">Stemphylium lycopersici</name>
    <name type="common">Tomato gray leaf spot disease fungus</name>
    <name type="synonym">Thyrospora lycopersici</name>
    <dbReference type="NCBI Taxonomy" id="183478"/>
    <lineage>
        <taxon>Eukaryota</taxon>
        <taxon>Fungi</taxon>
        <taxon>Dikarya</taxon>
        <taxon>Ascomycota</taxon>
        <taxon>Pezizomycotina</taxon>
        <taxon>Dothideomycetes</taxon>
        <taxon>Pleosporomycetidae</taxon>
        <taxon>Pleosporales</taxon>
        <taxon>Pleosporineae</taxon>
        <taxon>Pleosporaceae</taxon>
        <taxon>Stemphylium</taxon>
    </lineage>
</organism>
<protein>
    <submittedName>
        <fullName evidence="2">Effector 5</fullName>
    </submittedName>
</protein>
<evidence type="ECO:0000313" key="3">
    <source>
        <dbReference type="Proteomes" id="UP000249619"/>
    </source>
</evidence>
<dbReference type="OrthoDB" id="5320938at2759"/>
<evidence type="ECO:0000256" key="1">
    <source>
        <dbReference type="SAM" id="MobiDB-lite"/>
    </source>
</evidence>
<keyword evidence="3" id="KW-1185">Reference proteome</keyword>